<accession>A0A915KPJ1</accession>
<keyword evidence="1" id="KW-1185">Reference proteome</keyword>
<sequence>MAFKLYMFASQEKPSINEQTTCHVIEDLLQDVALRRDVGTSLSGDALTITDRCCQILATGPYMHVFDPQ</sequence>
<dbReference type="AlphaFoldDB" id="A0A915KPJ1"/>
<name>A0A915KPJ1_ROMCU</name>
<evidence type="ECO:0000313" key="2">
    <source>
        <dbReference type="WBParaSite" id="nRc.2.0.1.t40792-RA"/>
    </source>
</evidence>
<evidence type="ECO:0000313" key="1">
    <source>
        <dbReference type="Proteomes" id="UP000887565"/>
    </source>
</evidence>
<protein>
    <submittedName>
        <fullName evidence="2">Uncharacterized protein</fullName>
    </submittedName>
</protein>
<dbReference type="Proteomes" id="UP000887565">
    <property type="component" value="Unplaced"/>
</dbReference>
<dbReference type="WBParaSite" id="nRc.2.0.1.t40792-RA">
    <property type="protein sequence ID" value="nRc.2.0.1.t40792-RA"/>
    <property type="gene ID" value="nRc.2.0.1.g40792"/>
</dbReference>
<proteinExistence type="predicted"/>
<organism evidence="1 2">
    <name type="scientific">Romanomermis culicivorax</name>
    <name type="common">Nematode worm</name>
    <dbReference type="NCBI Taxonomy" id="13658"/>
    <lineage>
        <taxon>Eukaryota</taxon>
        <taxon>Metazoa</taxon>
        <taxon>Ecdysozoa</taxon>
        <taxon>Nematoda</taxon>
        <taxon>Enoplea</taxon>
        <taxon>Dorylaimia</taxon>
        <taxon>Mermithida</taxon>
        <taxon>Mermithoidea</taxon>
        <taxon>Mermithidae</taxon>
        <taxon>Romanomermis</taxon>
    </lineage>
</organism>
<reference evidence="2" key="1">
    <citation type="submission" date="2022-11" db="UniProtKB">
        <authorList>
            <consortium name="WormBaseParasite"/>
        </authorList>
    </citation>
    <scope>IDENTIFICATION</scope>
</reference>